<reference evidence="1" key="1">
    <citation type="submission" date="2022-08" db="EMBL/GenBank/DDBJ databases">
        <authorList>
            <person name="Kallberg Y."/>
            <person name="Tangrot J."/>
            <person name="Rosling A."/>
        </authorList>
    </citation>
    <scope>NUCLEOTIDE SEQUENCE</scope>
    <source>
        <strain evidence="1">Wild A</strain>
    </source>
</reference>
<feature type="non-terminal residue" evidence="1">
    <location>
        <position position="1"/>
    </location>
</feature>
<keyword evidence="2" id="KW-1185">Reference proteome</keyword>
<proteinExistence type="predicted"/>
<accession>A0A9W4TCH1</accession>
<name>A0A9W4TCH1_9GLOM</name>
<comment type="caution">
    <text evidence="1">The sequence shown here is derived from an EMBL/GenBank/DDBJ whole genome shotgun (WGS) entry which is preliminary data.</text>
</comment>
<evidence type="ECO:0000313" key="1">
    <source>
        <dbReference type="EMBL" id="CAI2200206.1"/>
    </source>
</evidence>
<dbReference type="Proteomes" id="UP001153678">
    <property type="component" value="Unassembled WGS sequence"/>
</dbReference>
<protein>
    <submittedName>
        <fullName evidence="1">2530_t:CDS:1</fullName>
    </submittedName>
</protein>
<gene>
    <name evidence="1" type="ORF">FWILDA_LOCUS19454</name>
</gene>
<dbReference type="AlphaFoldDB" id="A0A9W4TCH1"/>
<sequence>NENENESISNDEATTTTTNIISKFSLSYDKNLENKDSSSSRNYNKIKK</sequence>
<feature type="non-terminal residue" evidence="1">
    <location>
        <position position="48"/>
    </location>
</feature>
<evidence type="ECO:0000313" key="2">
    <source>
        <dbReference type="Proteomes" id="UP001153678"/>
    </source>
</evidence>
<dbReference type="EMBL" id="CAMKVN010023682">
    <property type="protein sequence ID" value="CAI2200206.1"/>
    <property type="molecule type" value="Genomic_DNA"/>
</dbReference>
<organism evidence="1 2">
    <name type="scientific">Funneliformis geosporum</name>
    <dbReference type="NCBI Taxonomy" id="1117311"/>
    <lineage>
        <taxon>Eukaryota</taxon>
        <taxon>Fungi</taxon>
        <taxon>Fungi incertae sedis</taxon>
        <taxon>Mucoromycota</taxon>
        <taxon>Glomeromycotina</taxon>
        <taxon>Glomeromycetes</taxon>
        <taxon>Glomerales</taxon>
        <taxon>Glomeraceae</taxon>
        <taxon>Funneliformis</taxon>
    </lineage>
</organism>